<dbReference type="PANTHER" id="PTHR11413:SF111">
    <property type="entry name" value="CYSTEINE PROTEINASE INHIBITOR"/>
    <property type="match status" value="1"/>
</dbReference>
<proteinExistence type="evidence at transcript level"/>
<sequence>MQDHLASLWNNSLGFCRSEEKSLEKTMMMLGGVHDLRGNQNSVVIASLARFAIQEHSNREVFDDSSVFLVIDPKEIYDKFKKIVKAREQVVAGTMYHLTLEASEGGKSKNFEFKVWVKPWMNFKQLQEFKESSS</sequence>
<reference evidence="5" key="1">
    <citation type="submission" date="2010-04" db="EMBL/GenBank/DDBJ databases">
        <title>Identification and characterization of Brassica rapa phytocystatins.</title>
        <authorList>
            <person name="Hong J.K."/>
            <person name="Lee Y.-H."/>
            <person name="Kim J.S."/>
            <person name="Kim J.A."/>
        </authorList>
    </citation>
    <scope>NUCLEOTIDE SEQUENCE</scope>
</reference>
<evidence type="ECO:0000256" key="1">
    <source>
        <dbReference type="ARBA" id="ARBA00022690"/>
    </source>
</evidence>
<evidence type="ECO:0000259" key="4">
    <source>
        <dbReference type="SMART" id="SM00043"/>
    </source>
</evidence>
<keyword evidence="2 3" id="KW-0789">Thiol protease inhibitor</keyword>
<accession>D9IL89</accession>
<dbReference type="InterPro" id="IPR018073">
    <property type="entry name" value="Prot_inh_cystat_CS"/>
</dbReference>
<dbReference type="GO" id="GO:0004869">
    <property type="term" value="F:cysteine-type endopeptidase inhibitor activity"/>
    <property type="evidence" value="ECO:0007669"/>
    <property type="project" value="UniProtKB-KW"/>
</dbReference>
<dbReference type="InterPro" id="IPR027214">
    <property type="entry name" value="Cystatin"/>
</dbReference>
<dbReference type="AlphaFoldDB" id="D9IL89"/>
<protein>
    <recommendedName>
        <fullName evidence="3">Cysteine proteinase inhibitor</fullName>
    </recommendedName>
</protein>
<evidence type="ECO:0000313" key="5">
    <source>
        <dbReference type="EMBL" id="ADK13076.1"/>
    </source>
</evidence>
<dbReference type="InterPro" id="IPR046350">
    <property type="entry name" value="Cystatin_sf"/>
</dbReference>
<organism evidence="5">
    <name type="scientific">Brassica rapa subsp. pekinensis</name>
    <name type="common">Chinese cabbage</name>
    <name type="synonym">Brassica pekinensis</name>
    <dbReference type="NCBI Taxonomy" id="51351"/>
    <lineage>
        <taxon>Eukaryota</taxon>
        <taxon>Viridiplantae</taxon>
        <taxon>Streptophyta</taxon>
        <taxon>Embryophyta</taxon>
        <taxon>Tracheophyta</taxon>
        <taxon>Spermatophyta</taxon>
        <taxon>Magnoliopsida</taxon>
        <taxon>eudicotyledons</taxon>
        <taxon>Gunneridae</taxon>
        <taxon>Pentapetalae</taxon>
        <taxon>rosids</taxon>
        <taxon>malvids</taxon>
        <taxon>Brassicales</taxon>
        <taxon>Brassicaceae</taxon>
        <taxon>Brassiceae</taxon>
        <taxon>Brassica</taxon>
    </lineage>
</organism>
<dbReference type="SUPFAM" id="SSF54403">
    <property type="entry name" value="Cystatin/monellin"/>
    <property type="match status" value="1"/>
</dbReference>
<keyword evidence="1 3" id="KW-0646">Protease inhibitor</keyword>
<dbReference type="EMBL" id="HM149301">
    <property type="protein sequence ID" value="ADK13076.1"/>
    <property type="molecule type" value="mRNA"/>
</dbReference>
<dbReference type="PANTHER" id="PTHR11413">
    <property type="entry name" value="CYSTATIN FAMILY MEMBER"/>
    <property type="match status" value="1"/>
</dbReference>
<dbReference type="Pfam" id="PF16845">
    <property type="entry name" value="SQAPI"/>
    <property type="match status" value="1"/>
</dbReference>
<gene>
    <name evidence="5" type="primary">CYS3-1</name>
</gene>
<dbReference type="SMART" id="SM00043">
    <property type="entry name" value="CY"/>
    <property type="match status" value="1"/>
</dbReference>
<dbReference type="Gene3D" id="3.10.450.10">
    <property type="match status" value="1"/>
</dbReference>
<comment type="similarity">
    <text evidence="3">Belongs to the cystatin family. Phytocystatin subfamily.</text>
</comment>
<evidence type="ECO:0000256" key="2">
    <source>
        <dbReference type="ARBA" id="ARBA00022704"/>
    </source>
</evidence>
<dbReference type="CDD" id="cd00042">
    <property type="entry name" value="CY"/>
    <property type="match status" value="1"/>
</dbReference>
<dbReference type="PROSITE" id="PS00287">
    <property type="entry name" value="CYSTATIN"/>
    <property type="match status" value="1"/>
</dbReference>
<evidence type="ECO:0000256" key="3">
    <source>
        <dbReference type="RuleBase" id="RU362130"/>
    </source>
</evidence>
<name>D9IL89_BRARP</name>
<dbReference type="InterPro" id="IPR000010">
    <property type="entry name" value="Cystatin_dom"/>
</dbReference>
<feature type="domain" description="Cystatin" evidence="4">
    <location>
        <begin position="28"/>
        <end position="132"/>
    </location>
</feature>